<evidence type="ECO:0000259" key="2">
    <source>
        <dbReference type="PROSITE" id="PS50883"/>
    </source>
</evidence>
<feature type="domain" description="GGDEF" evidence="3">
    <location>
        <begin position="39"/>
        <end position="172"/>
    </location>
</feature>
<dbReference type="SMART" id="SM00052">
    <property type="entry name" value="EAL"/>
    <property type="match status" value="1"/>
</dbReference>
<dbReference type="AlphaFoldDB" id="A0A161X526"/>
<dbReference type="CDD" id="cd01949">
    <property type="entry name" value="GGDEF"/>
    <property type="match status" value="1"/>
</dbReference>
<name>A0A161X526_9CLOT</name>
<dbReference type="STRING" id="1121326.CLMAG_55410"/>
<feature type="domain" description="EAL" evidence="2">
    <location>
        <begin position="181"/>
        <end position="435"/>
    </location>
</feature>
<dbReference type="GO" id="GO:0071111">
    <property type="term" value="F:cyclic-guanylate-specific phosphodiesterase activity"/>
    <property type="evidence" value="ECO:0007669"/>
    <property type="project" value="UniProtKB-EC"/>
</dbReference>
<feature type="coiled-coil region" evidence="1">
    <location>
        <begin position="167"/>
        <end position="194"/>
    </location>
</feature>
<keyword evidence="4" id="KW-0378">Hydrolase</keyword>
<dbReference type="Pfam" id="PF00990">
    <property type="entry name" value="GGDEF"/>
    <property type="match status" value="1"/>
</dbReference>
<dbReference type="InterPro" id="IPR043128">
    <property type="entry name" value="Rev_trsase/Diguanyl_cyclase"/>
</dbReference>
<dbReference type="InterPro" id="IPR050706">
    <property type="entry name" value="Cyclic-di-GMP_PDE-like"/>
</dbReference>
<dbReference type="InterPro" id="IPR001633">
    <property type="entry name" value="EAL_dom"/>
</dbReference>
<comment type="caution">
    <text evidence="4">The sequence shown here is derived from an EMBL/GenBank/DDBJ whole genome shotgun (WGS) entry which is preliminary data.</text>
</comment>
<dbReference type="CDD" id="cd01948">
    <property type="entry name" value="EAL"/>
    <property type="match status" value="1"/>
</dbReference>
<dbReference type="Gene3D" id="3.30.70.270">
    <property type="match status" value="1"/>
</dbReference>
<dbReference type="PROSITE" id="PS50887">
    <property type="entry name" value="GGDEF"/>
    <property type="match status" value="1"/>
</dbReference>
<dbReference type="EMBL" id="LWAE01000011">
    <property type="protein sequence ID" value="KZL89056.1"/>
    <property type="molecule type" value="Genomic_DNA"/>
</dbReference>
<dbReference type="OrthoDB" id="9762141at2"/>
<dbReference type="PATRIC" id="fig|1121326.3.peg.5602"/>
<evidence type="ECO:0000256" key="1">
    <source>
        <dbReference type="SAM" id="Coils"/>
    </source>
</evidence>
<evidence type="ECO:0000313" key="4">
    <source>
        <dbReference type="EMBL" id="KZL89056.1"/>
    </source>
</evidence>
<dbReference type="PROSITE" id="PS50883">
    <property type="entry name" value="EAL"/>
    <property type="match status" value="1"/>
</dbReference>
<dbReference type="Proteomes" id="UP000076603">
    <property type="component" value="Unassembled WGS sequence"/>
</dbReference>
<dbReference type="SUPFAM" id="SSF141868">
    <property type="entry name" value="EAL domain-like"/>
    <property type="match status" value="1"/>
</dbReference>
<dbReference type="Gene3D" id="3.20.20.450">
    <property type="entry name" value="EAL domain"/>
    <property type="match status" value="1"/>
</dbReference>
<dbReference type="PANTHER" id="PTHR33121">
    <property type="entry name" value="CYCLIC DI-GMP PHOSPHODIESTERASE PDEF"/>
    <property type="match status" value="1"/>
</dbReference>
<evidence type="ECO:0000313" key="5">
    <source>
        <dbReference type="Proteomes" id="UP000076603"/>
    </source>
</evidence>
<gene>
    <name evidence="4" type="primary">dosP</name>
    <name evidence="4" type="ORF">CLMAG_55410</name>
</gene>
<dbReference type="FunFam" id="3.20.20.450:FF:000001">
    <property type="entry name" value="Cyclic di-GMP phosphodiesterase yahA"/>
    <property type="match status" value="1"/>
</dbReference>
<sequence>MSLTKEQVELLAFYDYLTGIPNRNYIKDRLPQILKDTKEFAALIYIDVDNFTEVNDTLGYDSGDQLIVSIASTLKKSLRSGDMLFHFGIDKFIILDRESNNELQAASFIYDLLKKLNTNFKIEGYDIFVTVSIGVAIYPKDAKDYQTLLKNADIAMNSAKKMDRSGYKFFEKNLEEEVREKAELQKELRQAVESNQLQVFYQPKIDVNTGEIEGMEALIRWKHSMKGYIPPSKFIPLAEQTGIITEIGQFVLKTACVQNKIWQESGYKPVKVAVNLSMRQLKDNGFVNYIKKVLKDTQLEAKWLEFEITESMVMENFEQTEKLLDKIRSLGIDISLDDFGTGYSSLNYLKSLPINCIKIDKSFIDEILTDKKQNFISSALINLAHGINLKVIAEGVETIEQFRMLKKYNCDTIQGYFFSKPVSGEEFEEMLKNNKKYIV</sequence>
<dbReference type="NCBIfam" id="TIGR00254">
    <property type="entry name" value="GGDEF"/>
    <property type="match status" value="1"/>
</dbReference>
<dbReference type="InterPro" id="IPR035919">
    <property type="entry name" value="EAL_sf"/>
</dbReference>
<organism evidence="4 5">
    <name type="scientific">Clostridium magnum DSM 2767</name>
    <dbReference type="NCBI Taxonomy" id="1121326"/>
    <lineage>
        <taxon>Bacteria</taxon>
        <taxon>Bacillati</taxon>
        <taxon>Bacillota</taxon>
        <taxon>Clostridia</taxon>
        <taxon>Eubacteriales</taxon>
        <taxon>Clostridiaceae</taxon>
        <taxon>Clostridium</taxon>
    </lineage>
</organism>
<dbReference type="RefSeq" id="WP_066629960.1">
    <property type="nucleotide sequence ID" value="NZ_FQXL01000026.1"/>
</dbReference>
<evidence type="ECO:0000259" key="3">
    <source>
        <dbReference type="PROSITE" id="PS50887"/>
    </source>
</evidence>
<dbReference type="SUPFAM" id="SSF55073">
    <property type="entry name" value="Nucleotide cyclase"/>
    <property type="match status" value="1"/>
</dbReference>
<dbReference type="EC" id="3.1.4.52" evidence="4"/>
<dbReference type="SMART" id="SM00267">
    <property type="entry name" value="GGDEF"/>
    <property type="match status" value="1"/>
</dbReference>
<dbReference type="Pfam" id="PF00563">
    <property type="entry name" value="EAL"/>
    <property type="match status" value="1"/>
</dbReference>
<keyword evidence="5" id="KW-1185">Reference proteome</keyword>
<dbReference type="InterPro" id="IPR029787">
    <property type="entry name" value="Nucleotide_cyclase"/>
</dbReference>
<proteinExistence type="predicted"/>
<dbReference type="PANTHER" id="PTHR33121:SF71">
    <property type="entry name" value="OXYGEN SENSOR PROTEIN DOSP"/>
    <property type="match status" value="1"/>
</dbReference>
<accession>A0A161X526</accession>
<dbReference type="InterPro" id="IPR000160">
    <property type="entry name" value="GGDEF_dom"/>
</dbReference>
<protein>
    <submittedName>
        <fullName evidence="4">Oxygen sensor protein DosP</fullName>
        <ecNumber evidence="4">3.1.4.52</ecNumber>
    </submittedName>
</protein>
<keyword evidence="1" id="KW-0175">Coiled coil</keyword>
<reference evidence="4 5" key="1">
    <citation type="submission" date="2016-04" db="EMBL/GenBank/DDBJ databases">
        <title>Genome sequence of Clostridium magnum DSM 2767.</title>
        <authorList>
            <person name="Poehlein A."/>
            <person name="Uhlig R."/>
            <person name="Fischer R."/>
            <person name="Bahl H."/>
            <person name="Daniel R."/>
        </authorList>
    </citation>
    <scope>NUCLEOTIDE SEQUENCE [LARGE SCALE GENOMIC DNA]</scope>
    <source>
        <strain evidence="4 5">DSM 2767</strain>
    </source>
</reference>